<reference evidence="9" key="2">
    <citation type="submission" date="2015-02" db="UniProtKB">
        <authorList>
            <consortium name="EnsemblMetazoa"/>
        </authorList>
    </citation>
    <scope>IDENTIFICATION</scope>
</reference>
<dbReference type="FunFam" id="3.30.40.10:FF:000122">
    <property type="entry name" value="polycomb group RING finger protein 1"/>
    <property type="match status" value="1"/>
</dbReference>
<feature type="domain" description="RING-type" evidence="8">
    <location>
        <begin position="14"/>
        <end position="53"/>
    </location>
</feature>
<name>T1JH44_STRMM</name>
<evidence type="ECO:0000313" key="10">
    <source>
        <dbReference type="Proteomes" id="UP000014500"/>
    </source>
</evidence>
<dbReference type="GO" id="GO:0000122">
    <property type="term" value="P:negative regulation of transcription by RNA polymerase II"/>
    <property type="evidence" value="ECO:0007669"/>
    <property type="project" value="TreeGrafter"/>
</dbReference>
<dbReference type="PANTHER" id="PTHR10825:SF29">
    <property type="entry name" value="POLYCOMB GROUP RING FINGER PROTEIN 1"/>
    <property type="match status" value="1"/>
</dbReference>
<dbReference type="EMBL" id="JH432222">
    <property type="status" value="NOT_ANNOTATED_CDS"/>
    <property type="molecule type" value="Genomic_DNA"/>
</dbReference>
<dbReference type="InterPro" id="IPR017907">
    <property type="entry name" value="Znf_RING_CS"/>
</dbReference>
<dbReference type="PhylomeDB" id="T1JH44"/>
<evidence type="ECO:0000256" key="6">
    <source>
        <dbReference type="PROSITE-ProRule" id="PRU00175"/>
    </source>
</evidence>
<dbReference type="eggNOG" id="KOG2660">
    <property type="taxonomic scope" value="Eukaryota"/>
</dbReference>
<dbReference type="Gene3D" id="3.10.20.90">
    <property type="entry name" value="Phosphatidylinositol 3-kinase Catalytic Subunit, Chain A, domain 1"/>
    <property type="match status" value="1"/>
</dbReference>
<dbReference type="Gene3D" id="3.30.40.10">
    <property type="entry name" value="Zinc/RING finger domain, C3HC4 (zinc finger)"/>
    <property type="match status" value="1"/>
</dbReference>
<organism evidence="9 10">
    <name type="scientific">Strigamia maritima</name>
    <name type="common">European centipede</name>
    <name type="synonym">Geophilus maritimus</name>
    <dbReference type="NCBI Taxonomy" id="126957"/>
    <lineage>
        <taxon>Eukaryota</taxon>
        <taxon>Metazoa</taxon>
        <taxon>Ecdysozoa</taxon>
        <taxon>Arthropoda</taxon>
        <taxon>Myriapoda</taxon>
        <taxon>Chilopoda</taxon>
        <taxon>Pleurostigmophora</taxon>
        <taxon>Geophilomorpha</taxon>
        <taxon>Linotaeniidae</taxon>
        <taxon>Strigamia</taxon>
    </lineage>
</organism>
<comment type="subcellular location">
    <subcellularLocation>
        <location evidence="1">Nucleus</location>
    </subcellularLocation>
</comment>
<evidence type="ECO:0000256" key="4">
    <source>
        <dbReference type="ARBA" id="ARBA00022833"/>
    </source>
</evidence>
<evidence type="ECO:0000256" key="3">
    <source>
        <dbReference type="ARBA" id="ARBA00022771"/>
    </source>
</evidence>
<dbReference type="GO" id="GO:0008270">
    <property type="term" value="F:zinc ion binding"/>
    <property type="evidence" value="ECO:0007669"/>
    <property type="project" value="UniProtKB-KW"/>
</dbReference>
<evidence type="ECO:0000256" key="1">
    <source>
        <dbReference type="ARBA" id="ARBA00004123"/>
    </source>
</evidence>
<evidence type="ECO:0000259" key="8">
    <source>
        <dbReference type="PROSITE" id="PS50089"/>
    </source>
</evidence>
<dbReference type="STRING" id="126957.T1JH44"/>
<dbReference type="GO" id="GO:0035102">
    <property type="term" value="C:PRC1 complex"/>
    <property type="evidence" value="ECO:0007669"/>
    <property type="project" value="TreeGrafter"/>
</dbReference>
<reference evidence="10" key="1">
    <citation type="submission" date="2011-05" db="EMBL/GenBank/DDBJ databases">
        <authorList>
            <person name="Richards S.R."/>
            <person name="Qu J."/>
            <person name="Jiang H."/>
            <person name="Jhangiani S.N."/>
            <person name="Agravi P."/>
            <person name="Goodspeed R."/>
            <person name="Gross S."/>
            <person name="Mandapat C."/>
            <person name="Jackson L."/>
            <person name="Mathew T."/>
            <person name="Pu L."/>
            <person name="Thornton R."/>
            <person name="Saada N."/>
            <person name="Wilczek-Boney K.B."/>
            <person name="Lee S."/>
            <person name="Kovar C."/>
            <person name="Wu Y."/>
            <person name="Scherer S.E."/>
            <person name="Worley K.C."/>
            <person name="Muzny D.M."/>
            <person name="Gibbs R."/>
        </authorList>
    </citation>
    <scope>NUCLEOTIDE SEQUENCE</scope>
    <source>
        <strain evidence="10">Brora</strain>
    </source>
</reference>
<dbReference type="HOGENOM" id="CLU_046427_4_2_1"/>
<dbReference type="SMART" id="SM00184">
    <property type="entry name" value="RING"/>
    <property type="match status" value="1"/>
</dbReference>
<evidence type="ECO:0000256" key="2">
    <source>
        <dbReference type="ARBA" id="ARBA00022723"/>
    </source>
</evidence>
<evidence type="ECO:0000313" key="9">
    <source>
        <dbReference type="EnsemblMetazoa" id="SMAR013174-PA"/>
    </source>
</evidence>
<dbReference type="OMA" id="HFYRNDE"/>
<dbReference type="Pfam" id="PF13923">
    <property type="entry name" value="zf-C3HC4_2"/>
    <property type="match status" value="1"/>
</dbReference>
<proteinExistence type="predicted"/>
<feature type="region of interest" description="Disordered" evidence="7">
    <location>
        <begin position="93"/>
        <end position="117"/>
    </location>
</feature>
<keyword evidence="2" id="KW-0479">Metal-binding</keyword>
<dbReference type="PROSITE" id="PS00518">
    <property type="entry name" value="ZF_RING_1"/>
    <property type="match status" value="1"/>
</dbReference>
<evidence type="ECO:0000256" key="7">
    <source>
        <dbReference type="SAM" id="MobiDB-lite"/>
    </source>
</evidence>
<sequence>RRICIRDLNPHIVCILCAGYFIDATTITECLHTFCKSCIVKYLQTSKHCPMCNIKIHETQPFINLKLDRVMQDIVYKIVPNLMENEEQRRKDFEKVRGLSHPNKNDSFSSKDDNGSHFDAPGRHTYKYDELINICLESQQGLTMSKCGQIEVMRKFVRCSVRTLILHVKKLLPRVWPILRDKELEVLCDGEVLPDHYCLKYVWLARWTGKVETNYKYLNIFLLIHFIFTEIPNDTSI</sequence>
<accession>T1JH44</accession>
<keyword evidence="10" id="KW-1185">Reference proteome</keyword>
<dbReference type="AlphaFoldDB" id="T1JH44"/>
<dbReference type="PROSITE" id="PS50089">
    <property type="entry name" value="ZF_RING_2"/>
    <property type="match status" value="1"/>
</dbReference>
<keyword evidence="5" id="KW-0539">Nucleus</keyword>
<keyword evidence="4" id="KW-0862">Zinc</keyword>
<keyword evidence="3 6" id="KW-0863">Zinc-finger</keyword>
<dbReference type="CDD" id="cd16733">
    <property type="entry name" value="RING-HC_PCGF1"/>
    <property type="match status" value="1"/>
</dbReference>
<dbReference type="SUPFAM" id="SSF57850">
    <property type="entry name" value="RING/U-box"/>
    <property type="match status" value="1"/>
</dbReference>
<dbReference type="InterPro" id="IPR001841">
    <property type="entry name" value="Znf_RING"/>
</dbReference>
<dbReference type="InterPro" id="IPR013083">
    <property type="entry name" value="Znf_RING/FYVE/PHD"/>
</dbReference>
<protein>
    <recommendedName>
        <fullName evidence="8">RING-type domain-containing protein</fullName>
    </recommendedName>
</protein>
<dbReference type="EnsemblMetazoa" id="SMAR013174-RA">
    <property type="protein sequence ID" value="SMAR013174-PA"/>
    <property type="gene ID" value="SMAR013174"/>
</dbReference>
<dbReference type="PANTHER" id="PTHR10825">
    <property type="entry name" value="RING FINGER DOMAIN-CONTAINING, POLYCOMB GROUP COMPONENT"/>
    <property type="match status" value="1"/>
</dbReference>
<evidence type="ECO:0000256" key="5">
    <source>
        <dbReference type="ARBA" id="ARBA00023242"/>
    </source>
</evidence>
<dbReference type="Proteomes" id="UP000014500">
    <property type="component" value="Unassembled WGS sequence"/>
</dbReference>
<dbReference type="GO" id="GO:1990841">
    <property type="term" value="F:promoter-specific chromatin binding"/>
    <property type="evidence" value="ECO:0007669"/>
    <property type="project" value="TreeGrafter"/>
</dbReference>